<accession>A0A0F9WI51</accession>
<organism evidence="1">
    <name type="scientific">marine sediment metagenome</name>
    <dbReference type="NCBI Taxonomy" id="412755"/>
    <lineage>
        <taxon>unclassified sequences</taxon>
        <taxon>metagenomes</taxon>
        <taxon>ecological metagenomes</taxon>
    </lineage>
</organism>
<dbReference type="EMBL" id="LAZR01000268">
    <property type="protein sequence ID" value="KKN78098.1"/>
    <property type="molecule type" value="Genomic_DNA"/>
</dbReference>
<gene>
    <name evidence="1" type="ORF">LCGC14_0353250</name>
</gene>
<dbReference type="AlphaFoldDB" id="A0A0F9WI51"/>
<sequence>MPFSGPGDPELPTNVIDRSLEVRETWVSVWNSRFADCRRDGGDVAT</sequence>
<reference evidence="1" key="1">
    <citation type="journal article" date="2015" name="Nature">
        <title>Complex archaea that bridge the gap between prokaryotes and eukaryotes.</title>
        <authorList>
            <person name="Spang A."/>
            <person name="Saw J.H."/>
            <person name="Jorgensen S.L."/>
            <person name="Zaremba-Niedzwiedzka K."/>
            <person name="Martijn J."/>
            <person name="Lind A.E."/>
            <person name="van Eijk R."/>
            <person name="Schleper C."/>
            <person name="Guy L."/>
            <person name="Ettema T.J."/>
        </authorList>
    </citation>
    <scope>NUCLEOTIDE SEQUENCE</scope>
</reference>
<comment type="caution">
    <text evidence="1">The sequence shown here is derived from an EMBL/GenBank/DDBJ whole genome shotgun (WGS) entry which is preliminary data.</text>
</comment>
<name>A0A0F9WI51_9ZZZZ</name>
<protein>
    <submittedName>
        <fullName evidence="1">Uncharacterized protein</fullName>
    </submittedName>
</protein>
<proteinExistence type="predicted"/>
<evidence type="ECO:0000313" key="1">
    <source>
        <dbReference type="EMBL" id="KKN78098.1"/>
    </source>
</evidence>